<dbReference type="NCBIfam" id="TIGR02050">
    <property type="entry name" value="gshA_cyan_rel"/>
    <property type="match status" value="1"/>
</dbReference>
<gene>
    <name evidence="6" type="ORF">H1W00_11300</name>
</gene>
<dbReference type="HAMAP" id="MF_01609">
    <property type="entry name" value="Glu_cys_ligase_2"/>
    <property type="match status" value="1"/>
</dbReference>
<reference evidence="6 7" key="1">
    <citation type="submission" date="2020-07" db="EMBL/GenBank/DDBJ databases">
        <title>Draft genome and description of Aeromicrobium phoceense strain Marseille-Q0843 isolated from healthy skin swab.</title>
        <authorList>
            <person name="Boxberger M."/>
            <person name="La Scola B."/>
        </authorList>
    </citation>
    <scope>NUCLEOTIDE SEQUENCE [LARGE SCALE GENOMIC DNA]</scope>
    <source>
        <strain evidence="6 7">Marseille-Q0843</strain>
    </source>
</reference>
<evidence type="ECO:0000256" key="3">
    <source>
        <dbReference type="ARBA" id="ARBA00022840"/>
    </source>
</evidence>
<dbReference type="InterPro" id="IPR006336">
    <property type="entry name" value="GCS2"/>
</dbReference>
<comment type="catalytic activity">
    <reaction evidence="4 5">
        <text>L-cysteine + L-glutamate + ATP = gamma-L-glutamyl-L-cysteine + ADP + phosphate + H(+)</text>
        <dbReference type="Rhea" id="RHEA:13285"/>
        <dbReference type="ChEBI" id="CHEBI:15378"/>
        <dbReference type="ChEBI" id="CHEBI:29985"/>
        <dbReference type="ChEBI" id="CHEBI:30616"/>
        <dbReference type="ChEBI" id="CHEBI:35235"/>
        <dbReference type="ChEBI" id="CHEBI:43474"/>
        <dbReference type="ChEBI" id="CHEBI:58173"/>
        <dbReference type="ChEBI" id="CHEBI:456216"/>
        <dbReference type="EC" id="6.3.2.2"/>
    </reaction>
</comment>
<keyword evidence="7" id="KW-1185">Reference proteome</keyword>
<dbReference type="Pfam" id="PF04107">
    <property type="entry name" value="GCS2"/>
    <property type="match status" value="1"/>
</dbReference>
<dbReference type="Gene3D" id="3.30.590.20">
    <property type="match status" value="1"/>
</dbReference>
<evidence type="ECO:0000313" key="7">
    <source>
        <dbReference type="Proteomes" id="UP000550354"/>
    </source>
</evidence>
<evidence type="ECO:0000256" key="5">
    <source>
        <dbReference type="HAMAP-Rule" id="MF_01609"/>
    </source>
</evidence>
<dbReference type="EMBL" id="JACEOG010000001">
    <property type="protein sequence ID" value="MBA4609064.1"/>
    <property type="molecule type" value="Genomic_DNA"/>
</dbReference>
<evidence type="ECO:0000256" key="2">
    <source>
        <dbReference type="ARBA" id="ARBA00022741"/>
    </source>
</evidence>
<dbReference type="RefSeq" id="WP_181755794.1">
    <property type="nucleotide sequence ID" value="NZ_JACEOG010000001.1"/>
</dbReference>
<proteinExistence type="inferred from homology"/>
<dbReference type="AlphaFoldDB" id="A0A838XPX0"/>
<evidence type="ECO:0000256" key="4">
    <source>
        <dbReference type="ARBA" id="ARBA00048819"/>
    </source>
</evidence>
<dbReference type="InterPro" id="IPR011793">
    <property type="entry name" value="YbdK"/>
</dbReference>
<keyword evidence="1 5" id="KW-0436">Ligase</keyword>
<comment type="similarity">
    <text evidence="5">Belongs to the glutamate--cysteine ligase type 2 family. YbdK subfamily.</text>
</comment>
<accession>A0A838XPX0</accession>
<keyword evidence="3 5" id="KW-0067">ATP-binding</keyword>
<keyword evidence="2 5" id="KW-0547">Nucleotide-binding</keyword>
<protein>
    <recommendedName>
        <fullName evidence="5">Putative glutamate--cysteine ligase 2</fullName>
        <ecNumber evidence="5">6.3.2.2</ecNumber>
    </recommendedName>
    <alternativeName>
        <fullName evidence="5">Gamma-glutamylcysteine synthetase 2</fullName>
        <shortName evidence="5">GCS 2</shortName>
        <shortName evidence="5">Gamma-GCS 2</shortName>
    </alternativeName>
</protein>
<dbReference type="PANTHER" id="PTHR36510">
    <property type="entry name" value="GLUTAMATE--CYSTEINE LIGASE 2-RELATED"/>
    <property type="match status" value="1"/>
</dbReference>
<evidence type="ECO:0000313" key="6">
    <source>
        <dbReference type="EMBL" id="MBA4609064.1"/>
    </source>
</evidence>
<sequence length="359" mass="38083">MLTVGVEEEFLLLDPAGEVVAAAADVVRRVADDRVKPELMTYQVETATDVCTDLTTLESQLLELRRRVASACDGSGVRLAAVGTPPVGKPGLEFVTDSPRYRALAARFPDAVAGGGTCACQIHVGVPDRDLAVRVLGRLRRWLPTLFSLGTNSPVLGGRDTGWSSTRYVRQLSWPTFAPPEPWSSAEAYDVAVAQLVDRGDAVDARSVYRLARLSPRYPTIEIRVADTCLDAADAAMLAGICRALVTVLASDIEAGRPDLPVSDTALRSALLSVAVDGQLPTTGPEEVTRAVLVTGLIRTILSGLSDSAEIDLVLAGLERIHRYGTGAERQRRLLATSPDLGGFVGAVVAATIEDGATR</sequence>
<dbReference type="GO" id="GO:0005524">
    <property type="term" value="F:ATP binding"/>
    <property type="evidence" value="ECO:0007669"/>
    <property type="project" value="UniProtKB-KW"/>
</dbReference>
<dbReference type="GO" id="GO:0042398">
    <property type="term" value="P:modified amino acid biosynthetic process"/>
    <property type="evidence" value="ECO:0007669"/>
    <property type="project" value="InterPro"/>
</dbReference>
<dbReference type="InterPro" id="IPR014746">
    <property type="entry name" value="Gln_synth/guanido_kin_cat_dom"/>
</dbReference>
<dbReference type="Proteomes" id="UP000550354">
    <property type="component" value="Unassembled WGS sequence"/>
</dbReference>
<evidence type="ECO:0000256" key="1">
    <source>
        <dbReference type="ARBA" id="ARBA00022598"/>
    </source>
</evidence>
<dbReference type="InterPro" id="IPR050141">
    <property type="entry name" value="GCL_type2/YbdK_subfam"/>
</dbReference>
<dbReference type="GO" id="GO:0004357">
    <property type="term" value="F:glutamate-cysteine ligase activity"/>
    <property type="evidence" value="ECO:0007669"/>
    <property type="project" value="UniProtKB-EC"/>
</dbReference>
<dbReference type="SUPFAM" id="SSF55931">
    <property type="entry name" value="Glutamine synthetase/guanido kinase"/>
    <property type="match status" value="1"/>
</dbReference>
<comment type="function">
    <text evidence="5">ATP-dependent carboxylate-amine ligase which exhibits weak glutamate--cysteine ligase activity.</text>
</comment>
<dbReference type="EC" id="6.3.2.2" evidence="5"/>
<organism evidence="6 7">
    <name type="scientific">Aeromicrobium phoceense</name>
    <dbReference type="NCBI Taxonomy" id="2754045"/>
    <lineage>
        <taxon>Bacteria</taxon>
        <taxon>Bacillati</taxon>
        <taxon>Actinomycetota</taxon>
        <taxon>Actinomycetes</taxon>
        <taxon>Propionibacteriales</taxon>
        <taxon>Nocardioidaceae</taxon>
        <taxon>Aeromicrobium</taxon>
    </lineage>
</organism>
<dbReference type="PANTHER" id="PTHR36510:SF1">
    <property type="entry name" value="GLUTAMATE--CYSTEINE LIGASE 2-RELATED"/>
    <property type="match status" value="1"/>
</dbReference>
<name>A0A838XPX0_9ACTN</name>
<comment type="caution">
    <text evidence="6">The sequence shown here is derived from an EMBL/GenBank/DDBJ whole genome shotgun (WGS) entry which is preliminary data.</text>
</comment>